<keyword evidence="2" id="KW-1185">Reference proteome</keyword>
<comment type="caution">
    <text evidence="1">The sequence shown here is derived from an EMBL/GenBank/DDBJ whole genome shotgun (WGS) entry which is preliminary data.</text>
</comment>
<sequence>MGRNSYFLLLSLLIATANIALGGNFNQDFNILFGGNNAKIQDGEGSMSLQLDRVTGAGVVSKNEYLFGRFDMQIKLVPGNSAGTVTTFYMSSIGPNHDEIDLEFLGNLSGDPYLLSTNMYANGIGGREVQYYLWYDPTADFHTYSIDWNAQRIMILVDNIPIRVIYNNQRIGVPFPTRQAMKIYITLWNGDDWATRWGQVKIDWRRAPFIANFRNFNANACVPNGRATNCKNFNAGMNKGLNAADLKKMQEIRSKWVVYDYCHDFRRYSHGLPNECRIRRKGNSNSLQKVHKSSNSHQKVHKSKA</sequence>
<proteinExistence type="predicted"/>
<evidence type="ECO:0000313" key="2">
    <source>
        <dbReference type="Proteomes" id="UP000828941"/>
    </source>
</evidence>
<organism evidence="1 2">
    <name type="scientific">Bauhinia variegata</name>
    <name type="common">Purple orchid tree</name>
    <name type="synonym">Phanera variegata</name>
    <dbReference type="NCBI Taxonomy" id="167791"/>
    <lineage>
        <taxon>Eukaryota</taxon>
        <taxon>Viridiplantae</taxon>
        <taxon>Streptophyta</taxon>
        <taxon>Embryophyta</taxon>
        <taxon>Tracheophyta</taxon>
        <taxon>Spermatophyta</taxon>
        <taxon>Magnoliopsida</taxon>
        <taxon>eudicotyledons</taxon>
        <taxon>Gunneridae</taxon>
        <taxon>Pentapetalae</taxon>
        <taxon>rosids</taxon>
        <taxon>fabids</taxon>
        <taxon>Fabales</taxon>
        <taxon>Fabaceae</taxon>
        <taxon>Cercidoideae</taxon>
        <taxon>Cercideae</taxon>
        <taxon>Bauhiniinae</taxon>
        <taxon>Bauhinia</taxon>
    </lineage>
</organism>
<dbReference type="Proteomes" id="UP000828941">
    <property type="component" value="Chromosome 12"/>
</dbReference>
<dbReference type="EMBL" id="CM039437">
    <property type="protein sequence ID" value="KAI4308078.1"/>
    <property type="molecule type" value="Genomic_DNA"/>
</dbReference>
<accession>A0ACB9LF32</accession>
<reference evidence="1 2" key="1">
    <citation type="journal article" date="2022" name="DNA Res.">
        <title>Chromosomal-level genome assembly of the orchid tree Bauhinia variegata (Leguminosae; Cercidoideae) supports the allotetraploid origin hypothesis of Bauhinia.</title>
        <authorList>
            <person name="Zhong Y."/>
            <person name="Chen Y."/>
            <person name="Zheng D."/>
            <person name="Pang J."/>
            <person name="Liu Y."/>
            <person name="Luo S."/>
            <person name="Meng S."/>
            <person name="Qian L."/>
            <person name="Wei D."/>
            <person name="Dai S."/>
            <person name="Zhou R."/>
        </authorList>
    </citation>
    <scope>NUCLEOTIDE SEQUENCE [LARGE SCALE GENOMIC DNA]</scope>
    <source>
        <strain evidence="1">BV-YZ2020</strain>
    </source>
</reference>
<gene>
    <name evidence="1" type="ORF">L6164_031190</name>
</gene>
<evidence type="ECO:0000313" key="1">
    <source>
        <dbReference type="EMBL" id="KAI4308078.1"/>
    </source>
</evidence>
<protein>
    <submittedName>
        <fullName evidence="1">Uncharacterized protein</fullName>
    </submittedName>
</protein>
<name>A0ACB9LF32_BAUVA</name>